<geneLocation type="plasmid" evidence="3">
    <name>pfdu301a</name>
</geneLocation>
<organism evidence="2 3">
    <name type="scientific">Priestia megaterium</name>
    <name type="common">Bacillus megaterium</name>
    <dbReference type="NCBI Taxonomy" id="1404"/>
    <lineage>
        <taxon>Bacteria</taxon>
        <taxon>Bacillati</taxon>
        <taxon>Bacillota</taxon>
        <taxon>Bacilli</taxon>
        <taxon>Bacillales</taxon>
        <taxon>Bacillaceae</taxon>
        <taxon>Priestia</taxon>
    </lineage>
</organism>
<keyword evidence="2" id="KW-0614">Plasmid</keyword>
<dbReference type="Proteomes" id="UP000501076">
    <property type="component" value="Plasmid pFDU301A"/>
</dbReference>
<dbReference type="RefSeq" id="WP_171778318.1">
    <property type="nucleotide sequence ID" value="NZ_CP045273.1"/>
</dbReference>
<sequence length="693" mass="81311">MSQGEGKIYKNNSGLIYLKFSINKEKKTGAVSVSSGLRTLFKEREMSFLEYGFNSEHKKIFIRLNNENKGYSFLNKEGKPRNTISAGSFTKYLVNENINMGFLKPFFLQEISSNVFMLSSNPATDRHIDGKDIPIEWLSTNAAEDKAKKEHFKKEIWIKFYKTGLRKGNLLLSEGFLNILKERKISHLKIGFTRKEQTLFIETNNRGDGLPILNSPDENGQLRINASDAITQLEMASIEVEFKEPYFLHPHDENTFQLSTSKFVNMIREKISWTSYKEDFSSVVLEDQEYTEEQKQNRQRIRAEKRRISVKKAREYREFKAEKARENTELKAKKAEKLRIEQKEREFKERIRALIEEIKANREERDLRQLRDKELEARARAIIELRVKEEREHRELEEKVRALKELRAKEAKERKELKYKEIELKRRERIDKKLNFKIRERGVNYRGTYIDFSQPFVKTCLNKEMSHIRFGLINDCIVLEPNKNGAGISLINSNGGYRSSVGVAYLFENIKRVGKRLLLEERYILKSINDGLYVANEIETLPLIKELNYEDITWIPHYPFLFFRKEELSNKDNTNIKKYQLNFSVRFKKIIKSSKESFIDIGIDANKRILALKLNNEGKGIEMLVKEGVHHLPIRKLIVAIEEAGIHLECGVKYEFDQTSPNYFSAFSENKLDNTDPKDLLWLSDTSNDEEVN</sequence>
<protein>
    <submittedName>
        <fullName evidence="2">Uncharacterized protein</fullName>
    </submittedName>
</protein>
<reference evidence="2 3" key="1">
    <citation type="submission" date="2019-10" db="EMBL/GenBank/DDBJ databases">
        <title>Complete genome sequences for adaption low water activity.</title>
        <authorList>
            <person name="Zhao L."/>
            <person name="Zhong J."/>
        </authorList>
    </citation>
    <scope>NUCLEOTIDE SEQUENCE [LARGE SCALE GENOMIC DNA]</scope>
    <source>
        <strain evidence="2 3">FDU301</strain>
        <plasmid evidence="3">pfdu301a</plasmid>
    </source>
</reference>
<dbReference type="AlphaFoldDB" id="A0A6M6E3Z4"/>
<accession>A0A6M6E3Z4</accession>
<evidence type="ECO:0000256" key="1">
    <source>
        <dbReference type="SAM" id="Coils"/>
    </source>
</evidence>
<evidence type="ECO:0000313" key="3">
    <source>
        <dbReference type="Proteomes" id="UP000501076"/>
    </source>
</evidence>
<gene>
    <name evidence="2" type="ORF">FDZ14_30050</name>
</gene>
<evidence type="ECO:0000313" key="2">
    <source>
        <dbReference type="EMBL" id="QJX80334.1"/>
    </source>
</evidence>
<keyword evidence="1" id="KW-0175">Coiled coil</keyword>
<feature type="coiled-coil region" evidence="1">
    <location>
        <begin position="316"/>
        <end position="428"/>
    </location>
</feature>
<proteinExistence type="predicted"/>
<name>A0A6M6E3Z4_PRIMG</name>
<dbReference type="EMBL" id="CP045273">
    <property type="protein sequence ID" value="QJX80334.1"/>
    <property type="molecule type" value="Genomic_DNA"/>
</dbReference>